<reference evidence="4 5" key="1">
    <citation type="submission" date="2020-05" db="EMBL/GenBank/DDBJ databases">
        <title>MicrobeNet Type strains.</title>
        <authorList>
            <person name="Nicholson A.C."/>
        </authorList>
    </citation>
    <scope>NUCLEOTIDE SEQUENCE [LARGE SCALE GENOMIC DNA]</scope>
    <source>
        <strain evidence="4 5">JCM 14547</strain>
    </source>
</reference>
<dbReference type="Gene3D" id="3.40.50.620">
    <property type="entry name" value="HUPs"/>
    <property type="match status" value="2"/>
</dbReference>
<dbReference type="PANTHER" id="PTHR46553:SF3">
    <property type="entry name" value="ADENINE NUCLEOTIDE ALPHA HYDROLASES-LIKE SUPERFAMILY PROTEIN"/>
    <property type="match status" value="1"/>
</dbReference>
<name>A0A849BSN6_9ACTN</name>
<feature type="domain" description="UspA" evidence="3">
    <location>
        <begin position="29"/>
        <end position="165"/>
    </location>
</feature>
<evidence type="ECO:0000256" key="1">
    <source>
        <dbReference type="ARBA" id="ARBA00008791"/>
    </source>
</evidence>
<dbReference type="RefSeq" id="WP_171203622.1">
    <property type="nucleotide sequence ID" value="NZ_BAAANP010000010.1"/>
</dbReference>
<dbReference type="PRINTS" id="PR01438">
    <property type="entry name" value="UNVRSLSTRESS"/>
</dbReference>
<accession>A0A849BSN6</accession>
<dbReference type="EMBL" id="JABEMA010000203">
    <property type="protein sequence ID" value="NNH23832.1"/>
    <property type="molecule type" value="Genomic_DNA"/>
</dbReference>
<sequence>MTTTTPRPRSEASPAPAEERRPASPRGAVVVGYDASPAALEALVLAAGEARDLGAPLTVLHAEDFSASDQRLLADLAMRDLDEQVAAHARRVAEEGAATARRLTTTPVLALWRLVDPVRALVDVSREASLLVVGNRGRGTLRASLLGSTAFGTSAHAACPVLVVRTGSTRTPGPDRPVVVGADGSPSSGRALVVAADVAARTGAPLQVLTAWSVPAAGSIGAYGAISEQHLPHLREHAEQVSAEALARVRARHGDLEVEARVVRADPVRALRDASRGAGRVVVGTHGHGRLLSAVLGSVSQSAVHDCRCPVEVVPPEPAGGGSRTGRA</sequence>
<dbReference type="Proteomes" id="UP000555552">
    <property type="component" value="Unassembled WGS sequence"/>
</dbReference>
<dbReference type="InterPro" id="IPR006016">
    <property type="entry name" value="UspA"/>
</dbReference>
<protein>
    <submittedName>
        <fullName evidence="4">Universal stress protein</fullName>
    </submittedName>
</protein>
<dbReference type="SUPFAM" id="SSF52402">
    <property type="entry name" value="Adenine nucleotide alpha hydrolases-like"/>
    <property type="match status" value="2"/>
</dbReference>
<dbReference type="InterPro" id="IPR006015">
    <property type="entry name" value="Universal_stress_UspA"/>
</dbReference>
<dbReference type="AlphaFoldDB" id="A0A849BSN6"/>
<comment type="caution">
    <text evidence="4">The sequence shown here is derived from an EMBL/GenBank/DDBJ whole genome shotgun (WGS) entry which is preliminary data.</text>
</comment>
<feature type="domain" description="UspA" evidence="3">
    <location>
        <begin position="176"/>
        <end position="315"/>
    </location>
</feature>
<dbReference type="Pfam" id="PF00582">
    <property type="entry name" value="Usp"/>
    <property type="match status" value="2"/>
</dbReference>
<proteinExistence type="inferred from homology"/>
<evidence type="ECO:0000313" key="5">
    <source>
        <dbReference type="Proteomes" id="UP000555552"/>
    </source>
</evidence>
<feature type="region of interest" description="Disordered" evidence="2">
    <location>
        <begin position="1"/>
        <end position="26"/>
    </location>
</feature>
<keyword evidence="5" id="KW-1185">Reference proteome</keyword>
<evidence type="ECO:0000256" key="2">
    <source>
        <dbReference type="SAM" id="MobiDB-lite"/>
    </source>
</evidence>
<dbReference type="PANTHER" id="PTHR46553">
    <property type="entry name" value="ADENINE NUCLEOTIDE ALPHA HYDROLASES-LIKE SUPERFAMILY PROTEIN"/>
    <property type="match status" value="1"/>
</dbReference>
<organism evidence="4 5">
    <name type="scientific">Pseudokineococcus marinus</name>
    <dbReference type="NCBI Taxonomy" id="351215"/>
    <lineage>
        <taxon>Bacteria</taxon>
        <taxon>Bacillati</taxon>
        <taxon>Actinomycetota</taxon>
        <taxon>Actinomycetes</taxon>
        <taxon>Kineosporiales</taxon>
        <taxon>Kineosporiaceae</taxon>
        <taxon>Pseudokineococcus</taxon>
    </lineage>
</organism>
<evidence type="ECO:0000313" key="4">
    <source>
        <dbReference type="EMBL" id="NNH23832.1"/>
    </source>
</evidence>
<dbReference type="InterPro" id="IPR014729">
    <property type="entry name" value="Rossmann-like_a/b/a_fold"/>
</dbReference>
<gene>
    <name evidence="4" type="ORF">HLB09_12160</name>
</gene>
<comment type="similarity">
    <text evidence="1">Belongs to the universal stress protein A family.</text>
</comment>
<evidence type="ECO:0000259" key="3">
    <source>
        <dbReference type="Pfam" id="PF00582"/>
    </source>
</evidence>